<evidence type="ECO:0000313" key="2">
    <source>
        <dbReference type="EMBL" id="KFB08001.1"/>
    </source>
</evidence>
<feature type="signal peptide" evidence="1">
    <location>
        <begin position="1"/>
        <end position="31"/>
    </location>
</feature>
<reference evidence="2 3" key="1">
    <citation type="journal article" date="2014" name="PLoS ONE">
        <title>Reduction of Hydrogen Peroxide Accumulation and Toxicity by a Catalase from Mycoplasma iowae.</title>
        <authorList>
            <person name="Pritchard R.E."/>
            <person name="Prassinos A.J."/>
            <person name="Osborne J.D."/>
            <person name="Raviv Z."/>
            <person name="Balish M.F."/>
        </authorList>
    </citation>
    <scope>NUCLEOTIDE SEQUENCE [LARGE SCALE GENOMIC DNA]</scope>
    <source>
        <strain evidence="2 3">DK-CPA</strain>
    </source>
</reference>
<protein>
    <recommendedName>
        <fullName evidence="4">Lipoprotein</fullName>
    </recommendedName>
</protein>
<dbReference type="AlphaFoldDB" id="A0A084U4W5"/>
<proteinExistence type="predicted"/>
<evidence type="ECO:0000313" key="3">
    <source>
        <dbReference type="Proteomes" id="UP000028523"/>
    </source>
</evidence>
<keyword evidence="3" id="KW-1185">Reference proteome</keyword>
<evidence type="ECO:0008006" key="4">
    <source>
        <dbReference type="Google" id="ProtNLM"/>
    </source>
</evidence>
<accession>A0A084U4W5</accession>
<dbReference type="EMBL" id="AWQU01000026">
    <property type="protein sequence ID" value="KFB08001.1"/>
    <property type="molecule type" value="Genomic_DNA"/>
</dbReference>
<evidence type="ECO:0000256" key="1">
    <source>
        <dbReference type="SAM" id="SignalP"/>
    </source>
</evidence>
<name>A0A084U4W5_MALIO</name>
<sequence>MTINKVIFMKKNKFKTLALTSLSLVPIIALNLSTSCSNNKNNSSNGQIATEQTKKPNSILKDNIVTKLDNGSSLVSTIDIHNLNLNLKLNQSYHQKNIRIYFGQKAVELFDLTNTNFTEKSNYKFLEDSNYKYSNEEKYIELKANDLSYAIKVEIFEENKTPQQVLININFEFINNDSEIEFLKLQEGGIILNDVKVNAYAKLISDLNLIYKDMDFSTLTNQNIKEKLLTYKDDKNNNIYKDINLTINESSNSYNNELIFNIAGKFKTFIITPIKIEIKNIFSYNLPKNKIYKLNSNLELKDKFLIDLKNEGDIKLLTPNQTINYIKPFVIVDVKSNDEILNIDPSKFKSIKIEFENNLNIKKISGSFEITLYKNNSWQKEELQITFVDKSTIHFAFDYSLKYFSDQEILDTLVNNFVVVNNDVIKNTFASKLHSDFSNNINRLPLLFDKEKIDLIASKYFNNNKTFIFEYISENSLVDDINGILEFSYSVANENNEYVKSNKTNTLTNLLKFNDFYKDKMEKIENNSSQIKEKYTKNIINDISKNKNILSQINSLKDGKSLILENFDNTYLNFIKRNSNLTPNNINSLVDNVSLKI</sequence>
<keyword evidence="1" id="KW-0732">Signal</keyword>
<feature type="non-terminal residue" evidence="2">
    <location>
        <position position="597"/>
    </location>
</feature>
<comment type="caution">
    <text evidence="2">The sequence shown here is derived from an EMBL/GenBank/DDBJ whole genome shotgun (WGS) entry which is preliminary data.</text>
</comment>
<gene>
    <name evidence="2" type="ORF">P271_867</name>
</gene>
<organism evidence="2 3">
    <name type="scientific">Malacoplasma iowae DK-CPA</name>
    <dbReference type="NCBI Taxonomy" id="1394179"/>
    <lineage>
        <taxon>Bacteria</taxon>
        <taxon>Bacillati</taxon>
        <taxon>Mycoplasmatota</taxon>
        <taxon>Mycoplasmoidales</taxon>
        <taxon>Mycoplasmoidaceae</taxon>
        <taxon>Malacoplasma</taxon>
    </lineage>
</organism>
<feature type="chain" id="PRO_5001782948" description="Lipoprotein" evidence="1">
    <location>
        <begin position="32"/>
        <end position="597"/>
    </location>
</feature>
<dbReference type="Proteomes" id="UP000028523">
    <property type="component" value="Unassembled WGS sequence"/>
</dbReference>